<sequence length="92" mass="9682">MHVDALHVAARQRGRGIGGALLAAVSLSAKGQPVWLEVLEGNASARAVYAAWGGDEGPVFEDVVLGAVVPARRVTWADSRRLADPAKGRARR</sequence>
<dbReference type="GO" id="GO:0016747">
    <property type="term" value="F:acyltransferase activity, transferring groups other than amino-acyl groups"/>
    <property type="evidence" value="ECO:0007669"/>
    <property type="project" value="InterPro"/>
</dbReference>
<protein>
    <submittedName>
        <fullName evidence="2">Acetyltransferase (GNAT) family protein</fullName>
    </submittedName>
</protein>
<keyword evidence="3" id="KW-1185">Reference proteome</keyword>
<dbReference type="InterPro" id="IPR016181">
    <property type="entry name" value="Acyl_CoA_acyltransferase"/>
</dbReference>
<feature type="domain" description="N-acetyltransferase" evidence="1">
    <location>
        <begin position="1"/>
        <end position="75"/>
    </location>
</feature>
<evidence type="ECO:0000313" key="3">
    <source>
        <dbReference type="Proteomes" id="UP000245708"/>
    </source>
</evidence>
<name>A0A316GRQ8_9RHOB</name>
<dbReference type="InterPro" id="IPR000182">
    <property type="entry name" value="GNAT_dom"/>
</dbReference>
<organism evidence="2 3">
    <name type="scientific">Roseicyclus mahoneyensis</name>
    <dbReference type="NCBI Taxonomy" id="164332"/>
    <lineage>
        <taxon>Bacteria</taxon>
        <taxon>Pseudomonadati</taxon>
        <taxon>Pseudomonadota</taxon>
        <taxon>Alphaproteobacteria</taxon>
        <taxon>Rhodobacterales</taxon>
        <taxon>Roseobacteraceae</taxon>
        <taxon>Roseicyclus</taxon>
    </lineage>
</organism>
<reference evidence="2 3" key="1">
    <citation type="submission" date="2018-05" db="EMBL/GenBank/DDBJ databases">
        <title>Genomic Encyclopedia of Type Strains, Phase IV (KMG-IV): sequencing the most valuable type-strain genomes for metagenomic binning, comparative biology and taxonomic classification.</title>
        <authorList>
            <person name="Goeker M."/>
        </authorList>
    </citation>
    <scope>NUCLEOTIDE SEQUENCE [LARGE SCALE GENOMIC DNA]</scope>
    <source>
        <strain evidence="2 3">DSM 16097</strain>
    </source>
</reference>
<gene>
    <name evidence="2" type="ORF">C7455_101776</name>
</gene>
<evidence type="ECO:0000259" key="1">
    <source>
        <dbReference type="PROSITE" id="PS51186"/>
    </source>
</evidence>
<evidence type="ECO:0000313" key="2">
    <source>
        <dbReference type="EMBL" id="PWK62742.1"/>
    </source>
</evidence>
<dbReference type="PROSITE" id="PS51186">
    <property type="entry name" value="GNAT"/>
    <property type="match status" value="1"/>
</dbReference>
<proteinExistence type="predicted"/>
<dbReference type="Proteomes" id="UP000245708">
    <property type="component" value="Unassembled WGS sequence"/>
</dbReference>
<dbReference type="EMBL" id="QGGW01000001">
    <property type="protein sequence ID" value="PWK62742.1"/>
    <property type="molecule type" value="Genomic_DNA"/>
</dbReference>
<dbReference type="Pfam" id="PF00583">
    <property type="entry name" value="Acetyltransf_1"/>
    <property type="match status" value="1"/>
</dbReference>
<comment type="caution">
    <text evidence="2">The sequence shown here is derived from an EMBL/GenBank/DDBJ whole genome shotgun (WGS) entry which is preliminary data.</text>
</comment>
<accession>A0A316GRQ8</accession>
<dbReference type="SUPFAM" id="SSF55729">
    <property type="entry name" value="Acyl-CoA N-acyltransferases (Nat)"/>
    <property type="match status" value="1"/>
</dbReference>
<keyword evidence="2" id="KW-0808">Transferase</keyword>
<dbReference type="AlphaFoldDB" id="A0A316GRQ8"/>
<dbReference type="Gene3D" id="3.40.630.30">
    <property type="match status" value="1"/>
</dbReference>